<gene>
    <name evidence="3" type="ORF">B7P43_G08277</name>
</gene>
<feature type="transmembrane region" description="Helical" evidence="2">
    <location>
        <begin position="42"/>
        <end position="63"/>
    </location>
</feature>
<keyword evidence="2" id="KW-1133">Transmembrane helix</keyword>
<accession>A0A2J7RH78</accession>
<evidence type="ECO:0000313" key="4">
    <source>
        <dbReference type="Proteomes" id="UP000235965"/>
    </source>
</evidence>
<feature type="compositionally biased region" description="Low complexity" evidence="1">
    <location>
        <begin position="252"/>
        <end position="264"/>
    </location>
</feature>
<evidence type="ECO:0000256" key="2">
    <source>
        <dbReference type="SAM" id="Phobius"/>
    </source>
</evidence>
<dbReference type="PANTHER" id="PTHR21780">
    <property type="entry name" value="TRANSMEMBRANE PROTEIN 209"/>
    <property type="match status" value="1"/>
</dbReference>
<name>A0A2J7RH78_9NEOP</name>
<keyword evidence="2" id="KW-0472">Membrane</keyword>
<dbReference type="PANTHER" id="PTHR21780:SF0">
    <property type="entry name" value="TRANSMEMBRANE PROTEIN 209"/>
    <property type="match status" value="1"/>
</dbReference>
<dbReference type="InterPro" id="IPR019176">
    <property type="entry name" value="Cytochrome_B561-rel"/>
</dbReference>
<reference evidence="3 4" key="1">
    <citation type="submission" date="2017-12" db="EMBL/GenBank/DDBJ databases">
        <title>Hemimetabolous genomes reveal molecular basis of termite eusociality.</title>
        <authorList>
            <person name="Harrison M.C."/>
            <person name="Jongepier E."/>
            <person name="Robertson H.M."/>
            <person name="Arning N."/>
            <person name="Bitard-Feildel T."/>
            <person name="Chao H."/>
            <person name="Childers C.P."/>
            <person name="Dinh H."/>
            <person name="Doddapaneni H."/>
            <person name="Dugan S."/>
            <person name="Gowin J."/>
            <person name="Greiner C."/>
            <person name="Han Y."/>
            <person name="Hu H."/>
            <person name="Hughes D.S.T."/>
            <person name="Huylmans A.-K."/>
            <person name="Kemena C."/>
            <person name="Kremer L.P.M."/>
            <person name="Lee S.L."/>
            <person name="Lopez-Ezquerra A."/>
            <person name="Mallet L."/>
            <person name="Monroy-Kuhn J.M."/>
            <person name="Moser A."/>
            <person name="Murali S.C."/>
            <person name="Muzny D.M."/>
            <person name="Otani S."/>
            <person name="Piulachs M.-D."/>
            <person name="Poelchau M."/>
            <person name="Qu J."/>
            <person name="Schaub F."/>
            <person name="Wada-Katsumata A."/>
            <person name="Worley K.C."/>
            <person name="Xie Q."/>
            <person name="Ylla G."/>
            <person name="Poulsen M."/>
            <person name="Gibbs R.A."/>
            <person name="Schal C."/>
            <person name="Richards S."/>
            <person name="Belles X."/>
            <person name="Korb J."/>
            <person name="Bornberg-Bauer E."/>
        </authorList>
    </citation>
    <scope>NUCLEOTIDE SEQUENCE [LARGE SCALE GENOMIC DNA]</scope>
    <source>
        <tissue evidence="3">Whole body</tissue>
    </source>
</reference>
<dbReference type="OrthoDB" id="509821at2759"/>
<feature type="compositionally biased region" description="Polar residues" evidence="1">
    <location>
        <begin position="266"/>
        <end position="276"/>
    </location>
</feature>
<dbReference type="GO" id="GO:0016020">
    <property type="term" value="C:membrane"/>
    <property type="evidence" value="ECO:0007669"/>
    <property type="project" value="TreeGrafter"/>
</dbReference>
<feature type="transmembrane region" description="Helical" evidence="2">
    <location>
        <begin position="18"/>
        <end position="36"/>
    </location>
</feature>
<sequence length="523" mass="58536">MDQALQVTQEMHKTKNSLLWGIINGILMAIVLYDVIYTCPMYTATVIYFEWLVALVLMLNTAYHFGHYLRRTFYLDPVTLSPTQKKLLGISDSDPHFKITSPPADMSRSSTLPHSDILSSTPINLSASSWRSSSFMSSPSDSMMSANYTMSSPSWVYHQGSPVATLSIPRNRSQQTSPGSQLSAISSVDFIENERSLTQYLQDYENFERTAAVGQSVEQPSNLLSSFWSHPATRTASEVPPTLRRCSYQLAPPTTVPTVGSPGSQADETGSPSSSLYQSQDVWRRVRVNPNVLTQWNANLRMWISKTILFRLVKEIEAVDEALQRHGLADIRVGSVGLERLKKTAQILQVSQNIPTLISLIPFLELTSNQEYLVTRIKELAKGGCMSEFRWNSGGSLHNKDWEEHLPTDSAVVMHLFATYLDSQLPPLPQNPDGRPFTSSYFAKTPDKPPQGKNTFAIYQVQMNPPHYVLLDGEDTLEVAKGRNNLFHTLLLFLHLVNTKEHGMLGRVNLGPSGVNLLWVIET</sequence>
<dbReference type="AlphaFoldDB" id="A0A2J7RH78"/>
<dbReference type="Pfam" id="PF09786">
    <property type="entry name" value="CytochromB561_N"/>
    <property type="match status" value="1"/>
</dbReference>
<dbReference type="Proteomes" id="UP000235965">
    <property type="component" value="Unassembled WGS sequence"/>
</dbReference>
<comment type="caution">
    <text evidence="3">The sequence shown here is derived from an EMBL/GenBank/DDBJ whole genome shotgun (WGS) entry which is preliminary data.</text>
</comment>
<feature type="region of interest" description="Disordered" evidence="1">
    <location>
        <begin position="252"/>
        <end position="276"/>
    </location>
</feature>
<organism evidence="3 4">
    <name type="scientific">Cryptotermes secundus</name>
    <dbReference type="NCBI Taxonomy" id="105785"/>
    <lineage>
        <taxon>Eukaryota</taxon>
        <taxon>Metazoa</taxon>
        <taxon>Ecdysozoa</taxon>
        <taxon>Arthropoda</taxon>
        <taxon>Hexapoda</taxon>
        <taxon>Insecta</taxon>
        <taxon>Pterygota</taxon>
        <taxon>Neoptera</taxon>
        <taxon>Polyneoptera</taxon>
        <taxon>Dictyoptera</taxon>
        <taxon>Blattodea</taxon>
        <taxon>Blattoidea</taxon>
        <taxon>Termitoidae</taxon>
        <taxon>Kalotermitidae</taxon>
        <taxon>Cryptotermitinae</taxon>
        <taxon>Cryptotermes</taxon>
    </lineage>
</organism>
<protein>
    <submittedName>
        <fullName evidence="3">Transmembrane protein 209</fullName>
    </submittedName>
</protein>
<dbReference type="EMBL" id="NEVH01003746">
    <property type="protein sequence ID" value="PNF40192.1"/>
    <property type="molecule type" value="Genomic_DNA"/>
</dbReference>
<evidence type="ECO:0000256" key="1">
    <source>
        <dbReference type="SAM" id="MobiDB-lite"/>
    </source>
</evidence>
<proteinExistence type="predicted"/>
<keyword evidence="2 3" id="KW-0812">Transmembrane</keyword>
<keyword evidence="4" id="KW-1185">Reference proteome</keyword>
<evidence type="ECO:0000313" key="3">
    <source>
        <dbReference type="EMBL" id="PNF40192.1"/>
    </source>
</evidence>